<feature type="compositionally biased region" description="Low complexity" evidence="2">
    <location>
        <begin position="7"/>
        <end position="19"/>
    </location>
</feature>
<gene>
    <name evidence="4" type="ORF">STEHIDRAFT_135727</name>
</gene>
<feature type="domain" description="Rho-GAP" evidence="3">
    <location>
        <begin position="185"/>
        <end position="406"/>
    </location>
</feature>
<dbReference type="GO" id="GO:0005096">
    <property type="term" value="F:GTPase activator activity"/>
    <property type="evidence" value="ECO:0007669"/>
    <property type="project" value="UniProtKB-KW"/>
</dbReference>
<proteinExistence type="predicted"/>
<dbReference type="EMBL" id="JH687404">
    <property type="protein sequence ID" value="EIM79444.1"/>
    <property type="molecule type" value="Genomic_DNA"/>
</dbReference>
<dbReference type="PANTHER" id="PTHR15228">
    <property type="entry name" value="SPERMATHECAL PHYSIOLOGY VARIANT"/>
    <property type="match status" value="1"/>
</dbReference>
<accession>R7RW12</accession>
<organism evidence="4 5">
    <name type="scientific">Stereum hirsutum (strain FP-91666)</name>
    <name type="common">White-rot fungus</name>
    <dbReference type="NCBI Taxonomy" id="721885"/>
    <lineage>
        <taxon>Eukaryota</taxon>
        <taxon>Fungi</taxon>
        <taxon>Dikarya</taxon>
        <taxon>Basidiomycota</taxon>
        <taxon>Agaricomycotina</taxon>
        <taxon>Agaricomycetes</taxon>
        <taxon>Russulales</taxon>
        <taxon>Stereaceae</taxon>
        <taxon>Stereum</taxon>
    </lineage>
</organism>
<feature type="region of interest" description="Disordered" evidence="2">
    <location>
        <begin position="74"/>
        <end position="109"/>
    </location>
</feature>
<dbReference type="AlphaFoldDB" id="R7RW12"/>
<protein>
    <submittedName>
        <fullName evidence="4">Rho GTPase activation protein</fullName>
    </submittedName>
</protein>
<dbReference type="InterPro" id="IPR051025">
    <property type="entry name" value="RhoGAP"/>
</dbReference>
<feature type="compositionally biased region" description="Low complexity" evidence="2">
    <location>
        <begin position="75"/>
        <end position="92"/>
    </location>
</feature>
<dbReference type="InterPro" id="IPR000198">
    <property type="entry name" value="RhoGAP_dom"/>
</dbReference>
<dbReference type="GO" id="GO:0005938">
    <property type="term" value="C:cell cortex"/>
    <property type="evidence" value="ECO:0007669"/>
    <property type="project" value="TreeGrafter"/>
</dbReference>
<evidence type="ECO:0000256" key="1">
    <source>
        <dbReference type="ARBA" id="ARBA00022468"/>
    </source>
</evidence>
<name>R7RW12_STEHR</name>
<evidence type="ECO:0000313" key="4">
    <source>
        <dbReference type="EMBL" id="EIM79444.1"/>
    </source>
</evidence>
<dbReference type="OrthoDB" id="79452at2759"/>
<dbReference type="SUPFAM" id="SSF48350">
    <property type="entry name" value="GTPase activation domain, GAP"/>
    <property type="match status" value="1"/>
</dbReference>
<dbReference type="GO" id="GO:0007165">
    <property type="term" value="P:signal transduction"/>
    <property type="evidence" value="ECO:0007669"/>
    <property type="project" value="InterPro"/>
</dbReference>
<feature type="region of interest" description="Disordered" evidence="2">
    <location>
        <begin position="1"/>
        <end position="34"/>
    </location>
</feature>
<keyword evidence="5" id="KW-1185">Reference proteome</keyword>
<reference evidence="5" key="1">
    <citation type="journal article" date="2012" name="Science">
        <title>The Paleozoic origin of enzymatic lignin decomposition reconstructed from 31 fungal genomes.</title>
        <authorList>
            <person name="Floudas D."/>
            <person name="Binder M."/>
            <person name="Riley R."/>
            <person name="Barry K."/>
            <person name="Blanchette R.A."/>
            <person name="Henrissat B."/>
            <person name="Martinez A.T."/>
            <person name="Otillar R."/>
            <person name="Spatafora J.W."/>
            <person name="Yadav J.S."/>
            <person name="Aerts A."/>
            <person name="Benoit I."/>
            <person name="Boyd A."/>
            <person name="Carlson A."/>
            <person name="Copeland A."/>
            <person name="Coutinho P.M."/>
            <person name="de Vries R.P."/>
            <person name="Ferreira P."/>
            <person name="Findley K."/>
            <person name="Foster B."/>
            <person name="Gaskell J."/>
            <person name="Glotzer D."/>
            <person name="Gorecki P."/>
            <person name="Heitman J."/>
            <person name="Hesse C."/>
            <person name="Hori C."/>
            <person name="Igarashi K."/>
            <person name="Jurgens J.A."/>
            <person name="Kallen N."/>
            <person name="Kersten P."/>
            <person name="Kohler A."/>
            <person name="Kuees U."/>
            <person name="Kumar T.K.A."/>
            <person name="Kuo A."/>
            <person name="LaButti K."/>
            <person name="Larrondo L.F."/>
            <person name="Lindquist E."/>
            <person name="Ling A."/>
            <person name="Lombard V."/>
            <person name="Lucas S."/>
            <person name="Lundell T."/>
            <person name="Martin R."/>
            <person name="McLaughlin D.J."/>
            <person name="Morgenstern I."/>
            <person name="Morin E."/>
            <person name="Murat C."/>
            <person name="Nagy L.G."/>
            <person name="Nolan M."/>
            <person name="Ohm R.A."/>
            <person name="Patyshakuliyeva A."/>
            <person name="Rokas A."/>
            <person name="Ruiz-Duenas F.J."/>
            <person name="Sabat G."/>
            <person name="Salamov A."/>
            <person name="Samejima M."/>
            <person name="Schmutz J."/>
            <person name="Slot J.C."/>
            <person name="St John F."/>
            <person name="Stenlid J."/>
            <person name="Sun H."/>
            <person name="Sun S."/>
            <person name="Syed K."/>
            <person name="Tsang A."/>
            <person name="Wiebenga A."/>
            <person name="Young D."/>
            <person name="Pisabarro A."/>
            <person name="Eastwood D.C."/>
            <person name="Martin F."/>
            <person name="Cullen D."/>
            <person name="Grigoriev I.V."/>
            <person name="Hibbett D.S."/>
        </authorList>
    </citation>
    <scope>NUCLEOTIDE SEQUENCE [LARGE SCALE GENOMIC DNA]</scope>
    <source>
        <strain evidence="5">FP-91666</strain>
    </source>
</reference>
<evidence type="ECO:0000313" key="5">
    <source>
        <dbReference type="Proteomes" id="UP000053927"/>
    </source>
</evidence>
<evidence type="ECO:0000259" key="3">
    <source>
        <dbReference type="PROSITE" id="PS50238"/>
    </source>
</evidence>
<dbReference type="KEGG" id="shs:STEHIDRAFT_135727"/>
<feature type="compositionally biased region" description="Low complexity" evidence="2">
    <location>
        <begin position="466"/>
        <end position="477"/>
    </location>
</feature>
<dbReference type="SMART" id="SM00324">
    <property type="entry name" value="RhoGAP"/>
    <property type="match status" value="1"/>
</dbReference>
<dbReference type="GeneID" id="18798469"/>
<feature type="region of interest" description="Disordered" evidence="2">
    <location>
        <begin position="447"/>
        <end position="500"/>
    </location>
</feature>
<dbReference type="InterPro" id="IPR008936">
    <property type="entry name" value="Rho_GTPase_activation_prot"/>
</dbReference>
<evidence type="ECO:0000256" key="2">
    <source>
        <dbReference type="SAM" id="MobiDB-lite"/>
    </source>
</evidence>
<keyword evidence="1" id="KW-0343">GTPase activation</keyword>
<dbReference type="eggNOG" id="KOG4270">
    <property type="taxonomic scope" value="Eukaryota"/>
</dbReference>
<dbReference type="Proteomes" id="UP000053927">
    <property type="component" value="Unassembled WGS sequence"/>
</dbReference>
<feature type="compositionally biased region" description="Polar residues" evidence="2">
    <location>
        <begin position="453"/>
        <end position="465"/>
    </location>
</feature>
<dbReference type="Gene3D" id="1.10.555.10">
    <property type="entry name" value="Rho GTPase activation protein"/>
    <property type="match status" value="1"/>
</dbReference>
<sequence length="535" mass="58915">MSQPLFASPISSASSSPYSGLKRRDTYPVGSSTSNYHNRLCHVTSFPHVVRDLDLENDRLARACGLLPPMGYSGRSSASRFRQQKSRSSSSPRFDDSESGSPQRKAYPSAPRIHYRRLLPVLDEVLHAQGLEMRAALNEEDVGYSWEKDMLLRERRSMGHTTLSTAPHGDKTAVFSTSLDECPVDAFSTTTIRGYRHDLPTIVSTCIEELYRTGIYRPGLFRDLPNRLRLVSLIETFNAPPSYGQSISVRTESTADICALLTTYLNSLPQPLIPPSLFTCFWQWCVLPSVRREETRDQYTASQWIMAWASRDEDEEFSKAEIAVAQILLHLLPTNQLSLFAYLCAFFTQVPLCPENGITFEDIGGLFGEALVGGEDRSQGKELLVWFLRRWRTISEGLLDGEESLFDGLENSLSALKRNGGGGVKVEAVDVDRVDAGSALAGSPMDCAEESTWRGSSVGQSETGDWSSSEEWTSVESGFSISSTDESSPGVDETHKDVSKWTGNGGVQIYSSPVEMKGSLGLPDLEGGLGVWGPG</sequence>
<dbReference type="PANTHER" id="PTHR15228:SF25">
    <property type="entry name" value="F-BAR DOMAIN-CONTAINING PROTEIN"/>
    <property type="match status" value="1"/>
</dbReference>
<dbReference type="RefSeq" id="XP_007311405.1">
    <property type="nucleotide sequence ID" value="XM_007311343.1"/>
</dbReference>
<dbReference type="GO" id="GO:0060237">
    <property type="term" value="P:regulation of fungal-type cell wall organization"/>
    <property type="evidence" value="ECO:0007669"/>
    <property type="project" value="TreeGrafter"/>
</dbReference>
<dbReference type="PROSITE" id="PS50238">
    <property type="entry name" value="RHOGAP"/>
    <property type="match status" value="1"/>
</dbReference>
<dbReference type="Pfam" id="PF00620">
    <property type="entry name" value="RhoGAP"/>
    <property type="match status" value="1"/>
</dbReference>